<feature type="domain" description="Elongation factor P C-terminal" evidence="2">
    <location>
        <begin position="132"/>
        <end position="187"/>
    </location>
</feature>
<dbReference type="GO" id="GO:0003746">
    <property type="term" value="F:translation elongation factor activity"/>
    <property type="evidence" value="ECO:0007669"/>
    <property type="project" value="UniProtKB-KW"/>
</dbReference>
<dbReference type="GO" id="GO:0005829">
    <property type="term" value="C:cytosol"/>
    <property type="evidence" value="ECO:0007669"/>
    <property type="project" value="UniProtKB-ARBA"/>
</dbReference>
<dbReference type="SUPFAM" id="SSF50249">
    <property type="entry name" value="Nucleic acid-binding proteins"/>
    <property type="match status" value="2"/>
</dbReference>
<dbReference type="InterPro" id="IPR015365">
    <property type="entry name" value="Elong-fact-P_C"/>
</dbReference>
<evidence type="ECO:0000259" key="2">
    <source>
        <dbReference type="SMART" id="SM00841"/>
    </source>
</evidence>
<protein>
    <submittedName>
        <fullName evidence="4">Elongation factor P</fullName>
    </submittedName>
</protein>
<dbReference type="FunFam" id="2.40.50.140:FF:000004">
    <property type="entry name" value="Elongation factor P"/>
    <property type="match status" value="1"/>
</dbReference>
<dbReference type="InterPro" id="IPR013185">
    <property type="entry name" value="Transl_elong_KOW-like"/>
</dbReference>
<gene>
    <name evidence="4" type="ORF">HNQ65_000731</name>
</gene>
<dbReference type="Pfam" id="PF08207">
    <property type="entry name" value="EFP_N"/>
    <property type="match status" value="1"/>
</dbReference>
<dbReference type="InterPro" id="IPR014722">
    <property type="entry name" value="Rib_uL2_dom2"/>
</dbReference>
<evidence type="ECO:0000259" key="3">
    <source>
        <dbReference type="SMART" id="SM01185"/>
    </source>
</evidence>
<dbReference type="AlphaFoldDB" id="A0A7W7Y7Q8"/>
<dbReference type="EMBL" id="JACHIG010000001">
    <property type="protein sequence ID" value="MBB5031177.1"/>
    <property type="molecule type" value="Genomic_DNA"/>
</dbReference>
<dbReference type="InterPro" id="IPR001059">
    <property type="entry name" value="Transl_elong_P/YeiP_cen"/>
</dbReference>
<evidence type="ECO:0000256" key="1">
    <source>
        <dbReference type="ARBA" id="ARBA00009479"/>
    </source>
</evidence>
<dbReference type="CDD" id="cd05794">
    <property type="entry name" value="S1_EF-P_repeat_2"/>
    <property type="match status" value="1"/>
</dbReference>
<dbReference type="InterPro" id="IPR012340">
    <property type="entry name" value="NA-bd_OB-fold"/>
</dbReference>
<comment type="caution">
    <text evidence="4">The sequence shown here is derived from an EMBL/GenBank/DDBJ whole genome shotgun (WGS) entry which is preliminary data.</text>
</comment>
<dbReference type="Pfam" id="PF01132">
    <property type="entry name" value="EFP"/>
    <property type="match status" value="1"/>
</dbReference>
<evidence type="ECO:0000313" key="5">
    <source>
        <dbReference type="Proteomes" id="UP000590740"/>
    </source>
</evidence>
<keyword evidence="4" id="KW-0648">Protein biosynthesis</keyword>
<dbReference type="PANTHER" id="PTHR30053:SF14">
    <property type="entry name" value="TRANSLATION ELONGATION FACTOR KOW-LIKE DOMAIN-CONTAINING PROTEIN"/>
    <property type="match status" value="1"/>
</dbReference>
<organism evidence="4 5">
    <name type="scientific">Prosthecobacter vanneervenii</name>
    <dbReference type="NCBI Taxonomy" id="48466"/>
    <lineage>
        <taxon>Bacteria</taxon>
        <taxon>Pseudomonadati</taxon>
        <taxon>Verrucomicrobiota</taxon>
        <taxon>Verrucomicrobiia</taxon>
        <taxon>Verrucomicrobiales</taxon>
        <taxon>Verrucomicrobiaceae</taxon>
        <taxon>Prosthecobacter</taxon>
    </lineage>
</organism>
<dbReference type="GO" id="GO:0043043">
    <property type="term" value="P:peptide biosynthetic process"/>
    <property type="evidence" value="ECO:0007669"/>
    <property type="project" value="InterPro"/>
</dbReference>
<dbReference type="PANTHER" id="PTHR30053">
    <property type="entry name" value="ELONGATION FACTOR P"/>
    <property type="match status" value="1"/>
</dbReference>
<evidence type="ECO:0000313" key="4">
    <source>
        <dbReference type="EMBL" id="MBB5031177.1"/>
    </source>
</evidence>
<keyword evidence="4" id="KW-0251">Elongation factor</keyword>
<dbReference type="InterPro" id="IPR020599">
    <property type="entry name" value="Transl_elong_fac_P/YeiP"/>
</dbReference>
<comment type="similarity">
    <text evidence="1">Belongs to the elongation factor P family.</text>
</comment>
<dbReference type="Proteomes" id="UP000590740">
    <property type="component" value="Unassembled WGS sequence"/>
</dbReference>
<dbReference type="InterPro" id="IPR008991">
    <property type="entry name" value="Translation_prot_SH3-like_sf"/>
</dbReference>
<reference evidence="4 5" key="1">
    <citation type="submission" date="2020-08" db="EMBL/GenBank/DDBJ databases">
        <title>Genomic Encyclopedia of Type Strains, Phase IV (KMG-IV): sequencing the most valuable type-strain genomes for metagenomic binning, comparative biology and taxonomic classification.</title>
        <authorList>
            <person name="Goeker M."/>
        </authorList>
    </citation>
    <scope>NUCLEOTIDE SEQUENCE [LARGE SCALE GENOMIC DNA]</scope>
    <source>
        <strain evidence="4 5">DSM 12252</strain>
    </source>
</reference>
<dbReference type="SMART" id="SM00841">
    <property type="entry name" value="Elong-fact-P_C"/>
    <property type="match status" value="1"/>
</dbReference>
<dbReference type="SMART" id="SM01185">
    <property type="entry name" value="EFP"/>
    <property type="match status" value="1"/>
</dbReference>
<name>A0A7W7Y7Q8_9BACT</name>
<dbReference type="Gene3D" id="2.30.30.30">
    <property type="match status" value="1"/>
</dbReference>
<accession>A0A7W7Y7Q8</accession>
<dbReference type="InterPro" id="IPR013852">
    <property type="entry name" value="Transl_elong_P/YeiP_CS"/>
</dbReference>
<dbReference type="Gene3D" id="2.40.50.140">
    <property type="entry name" value="Nucleic acid-binding proteins"/>
    <property type="match status" value="2"/>
</dbReference>
<feature type="domain" description="Translation elongation factor P/YeiP central" evidence="3">
    <location>
        <begin position="69"/>
        <end position="124"/>
    </location>
</feature>
<dbReference type="PIRSF" id="PIRSF005901">
    <property type="entry name" value="EF-P"/>
    <property type="match status" value="1"/>
</dbReference>
<proteinExistence type="inferred from homology"/>
<dbReference type="NCBIfam" id="NF001810">
    <property type="entry name" value="PRK00529.1"/>
    <property type="match status" value="1"/>
</dbReference>
<sequence>MPATPVINLRKGHAVRYNNDVCVVTDTELKTPPRMASFVQMSVRSITIGKMYNLRMTSNESLESVNLVKDNHEFSYKDGDGYHFIHPETFEDVLIGEDKLDAKTRGYLIEGQKYLVVFADDVVAGIELPANIIMTVTDSPAGVKGDSANNVYKEATTESGMRVQVPLFIGPGDKISVKTEDGTYLGRAN</sequence>
<dbReference type="PROSITE" id="PS01275">
    <property type="entry name" value="EFP"/>
    <property type="match status" value="1"/>
</dbReference>
<dbReference type="SUPFAM" id="SSF50104">
    <property type="entry name" value="Translation proteins SH3-like domain"/>
    <property type="match status" value="1"/>
</dbReference>
<dbReference type="RefSeq" id="WP_184338114.1">
    <property type="nucleotide sequence ID" value="NZ_JACHIG010000001.1"/>
</dbReference>
<keyword evidence="5" id="KW-1185">Reference proteome</keyword>
<dbReference type="Pfam" id="PF09285">
    <property type="entry name" value="Elong-fact-P_C"/>
    <property type="match status" value="1"/>
</dbReference>